<feature type="compositionally biased region" description="Polar residues" evidence="1">
    <location>
        <begin position="182"/>
        <end position="202"/>
    </location>
</feature>
<dbReference type="Gene3D" id="1.10.8.270">
    <property type="entry name" value="putative rabgap domain of human tbc1 domain family member 14 like domains"/>
    <property type="match status" value="1"/>
</dbReference>
<name>A0A0F7SVU8_PHARH</name>
<evidence type="ECO:0000259" key="2">
    <source>
        <dbReference type="PROSITE" id="PS50086"/>
    </source>
</evidence>
<dbReference type="SUPFAM" id="SSF47923">
    <property type="entry name" value="Ypt/Rab-GAP domain of gyp1p"/>
    <property type="match status" value="2"/>
</dbReference>
<dbReference type="GO" id="GO:0031267">
    <property type="term" value="F:small GTPase binding"/>
    <property type="evidence" value="ECO:0007669"/>
    <property type="project" value="TreeGrafter"/>
</dbReference>
<dbReference type="InterPro" id="IPR000195">
    <property type="entry name" value="Rab-GAP-TBC_dom"/>
</dbReference>
<feature type="compositionally biased region" description="Basic residues" evidence="1">
    <location>
        <begin position="275"/>
        <end position="284"/>
    </location>
</feature>
<feature type="compositionally biased region" description="Basic and acidic residues" evidence="1">
    <location>
        <begin position="285"/>
        <end position="296"/>
    </location>
</feature>
<dbReference type="PANTHER" id="PTHR47219:SF15">
    <property type="entry name" value="TBC1 DOMAIN FAMILY MEMBER 12 ISOFORM X1"/>
    <property type="match status" value="1"/>
</dbReference>
<feature type="compositionally biased region" description="Gly residues" evidence="1">
    <location>
        <begin position="145"/>
        <end position="156"/>
    </location>
</feature>
<reference evidence="3" key="1">
    <citation type="submission" date="2014-08" db="EMBL/GenBank/DDBJ databases">
        <authorList>
            <person name="Sharma Rahul"/>
            <person name="Thines Marco"/>
        </authorList>
    </citation>
    <scope>NUCLEOTIDE SEQUENCE</scope>
</reference>
<feature type="region of interest" description="Disordered" evidence="1">
    <location>
        <begin position="102"/>
        <end position="296"/>
    </location>
</feature>
<dbReference type="SMART" id="SM00164">
    <property type="entry name" value="TBC"/>
    <property type="match status" value="1"/>
</dbReference>
<dbReference type="Gene3D" id="1.10.10.750">
    <property type="entry name" value="Ypt/Rab-GAP domain of gyp1p, domain 1"/>
    <property type="match status" value="1"/>
</dbReference>
<evidence type="ECO:0000256" key="1">
    <source>
        <dbReference type="SAM" id="MobiDB-lite"/>
    </source>
</evidence>
<sequence length="683" mass="74736">MSSPSTPTSTRIQTGMVSPEFAVTPPPLPSWSSGPSDERAGDPRGDYLESTSSSPVRIPSYSGSHSSSVISQSLSDIPATVLTDSDQDRDLEAAFENVNIESNEDQIPTWHVDKTHGGSDDGTINLNKKKNRMSWGSSLKSPKLGDGGFGIGVGDGGGHDRTRSLSPAGFLQATAKTHRKTGSSSSLTAASFGGRQSSSTYATKDVSTEQHDNGYESTKTTASTSAPIDGQDNPTTSSATNSKPTATLTSNGFHAPSSGSGAANKKLSMLDKVMSKTRPRHLPPKNKEEDQKHSRDWEKMMKESLLAEKQKQQALLHQQELHAQHAASLIPIWETNILPSPQQATMKDPKLRAVWWEGVPASFREQVWEKCIGNGLGISASSYTTHVQRFIISMEKQAFPTRILQQLEQDASEAYPGLTVFKPNEGTMYPKLREFLGAWVVARSDEGLPYVSGVHLIAATFLLVMTPEIAWKSLLNLLASSSCLRALLDPGRADEKEAYYRVLNTLNADALPRIYYNLMSNEIKIPSTWFQTLFVEQLSFDVVCRVWDQFVLEGDSFLFKTCIAIIRTLEHRLYDPDPSELRAVLSGQSVVLPPPTLPVHPSGTRNILRLPIASNPGQTSKTDGSGRGKVAIQVNRLDSLITGGGKKYGIEEDRLFGMLLEGEADWKDNSFQRLIQRELDSAM</sequence>
<dbReference type="Gene3D" id="1.10.472.80">
    <property type="entry name" value="Ypt/Rab-GAP domain of gyp1p, domain 3"/>
    <property type="match status" value="1"/>
</dbReference>
<dbReference type="PROSITE" id="PS50086">
    <property type="entry name" value="TBC_RABGAP"/>
    <property type="match status" value="1"/>
</dbReference>
<accession>A0A0F7SVU8</accession>
<feature type="region of interest" description="Disordered" evidence="1">
    <location>
        <begin position="1"/>
        <end position="76"/>
    </location>
</feature>
<dbReference type="InterPro" id="IPR050302">
    <property type="entry name" value="Rab_GAP_TBC_domain"/>
</dbReference>
<proteinExistence type="predicted"/>
<dbReference type="Pfam" id="PF00566">
    <property type="entry name" value="RabGAP-TBC"/>
    <property type="match status" value="1"/>
</dbReference>
<dbReference type="PANTHER" id="PTHR47219">
    <property type="entry name" value="RAB GTPASE-ACTIVATING PROTEIN 1-LIKE"/>
    <property type="match status" value="1"/>
</dbReference>
<feature type="compositionally biased region" description="Low complexity" evidence="1">
    <location>
        <begin position="60"/>
        <end position="75"/>
    </location>
</feature>
<evidence type="ECO:0000313" key="3">
    <source>
        <dbReference type="EMBL" id="CED84725.1"/>
    </source>
</evidence>
<dbReference type="EMBL" id="LN483166">
    <property type="protein sequence ID" value="CED84725.1"/>
    <property type="molecule type" value="Genomic_DNA"/>
</dbReference>
<feature type="compositionally biased region" description="Basic and acidic residues" evidence="1">
    <location>
        <begin position="36"/>
        <end position="47"/>
    </location>
</feature>
<dbReference type="InterPro" id="IPR035969">
    <property type="entry name" value="Rab-GAP_TBC_sf"/>
</dbReference>
<feature type="compositionally biased region" description="Polar residues" evidence="1">
    <location>
        <begin position="1"/>
        <end position="16"/>
    </location>
</feature>
<dbReference type="AlphaFoldDB" id="A0A0F7SVU8"/>
<organism evidence="3">
    <name type="scientific">Phaffia rhodozyma</name>
    <name type="common">Yeast</name>
    <name type="synonym">Xanthophyllomyces dendrorhous</name>
    <dbReference type="NCBI Taxonomy" id="264483"/>
    <lineage>
        <taxon>Eukaryota</taxon>
        <taxon>Fungi</taxon>
        <taxon>Dikarya</taxon>
        <taxon>Basidiomycota</taxon>
        <taxon>Agaricomycotina</taxon>
        <taxon>Tremellomycetes</taxon>
        <taxon>Cystofilobasidiales</taxon>
        <taxon>Mrakiaceae</taxon>
        <taxon>Phaffia</taxon>
    </lineage>
</organism>
<dbReference type="GO" id="GO:0005096">
    <property type="term" value="F:GTPase activator activity"/>
    <property type="evidence" value="ECO:0007669"/>
    <property type="project" value="TreeGrafter"/>
</dbReference>
<feature type="domain" description="Rab-GAP TBC" evidence="2">
    <location>
        <begin position="358"/>
        <end position="554"/>
    </location>
</feature>
<feature type="compositionally biased region" description="Polar residues" evidence="1">
    <location>
        <begin position="215"/>
        <end position="261"/>
    </location>
</feature>
<protein>
    <submittedName>
        <fullName evidence="3">Uncharacterized conserved protein, contains TBC domain</fullName>
    </submittedName>
</protein>